<accession>A0A120FPH5</accession>
<keyword evidence="2" id="KW-1133">Transmembrane helix</keyword>
<keyword evidence="4" id="KW-1185">Reference proteome</keyword>
<dbReference type="Proteomes" id="UP000068164">
    <property type="component" value="Unassembled WGS sequence"/>
</dbReference>
<keyword evidence="2" id="KW-0472">Membrane</keyword>
<evidence type="ECO:0000256" key="1">
    <source>
        <dbReference type="SAM" id="MobiDB-lite"/>
    </source>
</evidence>
<dbReference type="RefSeq" id="WP_062369048.1">
    <property type="nucleotide sequence ID" value="NZ_LNCD01000033.1"/>
</dbReference>
<dbReference type="OrthoDB" id="8372275at2"/>
<proteinExistence type="predicted"/>
<reference evidence="3 4" key="1">
    <citation type="submission" date="2015-11" db="EMBL/GenBank/DDBJ databases">
        <title>Draft Genome Sequence of the Strain BR 10423 (Rhizobium sp.) isolated from nodules of Mimosa pudica.</title>
        <authorList>
            <person name="Barauna A.C."/>
            <person name="Zilli J.E."/>
            <person name="Simoes-Araujo J.L."/>
            <person name="Reis V.M."/>
            <person name="James E.K."/>
            <person name="Reis F.B.Jr."/>
            <person name="Rouws L.F."/>
            <person name="Passos S.R."/>
            <person name="Gois S.R."/>
        </authorList>
    </citation>
    <scope>NUCLEOTIDE SEQUENCE [LARGE SCALE GENOMIC DNA]</scope>
    <source>
        <strain evidence="3 4">BR10423</strain>
    </source>
</reference>
<evidence type="ECO:0000313" key="4">
    <source>
        <dbReference type="Proteomes" id="UP000068164"/>
    </source>
</evidence>
<comment type="caution">
    <text evidence="3">The sequence shown here is derived from an EMBL/GenBank/DDBJ whole genome shotgun (WGS) entry which is preliminary data.</text>
</comment>
<evidence type="ECO:0000256" key="2">
    <source>
        <dbReference type="SAM" id="Phobius"/>
    </source>
</evidence>
<protein>
    <submittedName>
        <fullName evidence="3">Uncharacterized protein</fullName>
    </submittedName>
</protein>
<feature type="transmembrane region" description="Helical" evidence="2">
    <location>
        <begin position="47"/>
        <end position="67"/>
    </location>
</feature>
<name>A0A120FPH5_9HYPH</name>
<sequence length="102" mass="10910">MTNSESWNAARGDVVHHHATDDELNGMGEREYAEHVGAHKPSVSERFIVLAAFALLGIAGLTVHFTAPMASGLDTAAVGSISDSLPSVDYCREHSPYPDRSC</sequence>
<evidence type="ECO:0000313" key="3">
    <source>
        <dbReference type="EMBL" id="KWV56962.1"/>
    </source>
</evidence>
<feature type="compositionally biased region" description="Basic and acidic residues" evidence="1">
    <location>
        <begin position="90"/>
        <end position="102"/>
    </location>
</feature>
<dbReference type="EMBL" id="LNCD01000033">
    <property type="protein sequence ID" value="KWV56962.1"/>
    <property type="molecule type" value="Genomic_DNA"/>
</dbReference>
<keyword evidence="2" id="KW-0812">Transmembrane</keyword>
<gene>
    <name evidence="3" type="ORF">AS026_32655</name>
</gene>
<dbReference type="AlphaFoldDB" id="A0A120FPH5"/>
<feature type="region of interest" description="Disordered" evidence="1">
    <location>
        <begin position="83"/>
        <end position="102"/>
    </location>
</feature>
<organism evidence="3 4">
    <name type="scientific">Rhizobium altiplani</name>
    <dbReference type="NCBI Taxonomy" id="1864509"/>
    <lineage>
        <taxon>Bacteria</taxon>
        <taxon>Pseudomonadati</taxon>
        <taxon>Pseudomonadota</taxon>
        <taxon>Alphaproteobacteria</taxon>
        <taxon>Hyphomicrobiales</taxon>
        <taxon>Rhizobiaceae</taxon>
        <taxon>Rhizobium/Agrobacterium group</taxon>
        <taxon>Rhizobium</taxon>
    </lineage>
</organism>